<dbReference type="InterPro" id="IPR011701">
    <property type="entry name" value="MFS"/>
</dbReference>
<dbReference type="GO" id="GO:0005886">
    <property type="term" value="C:plasma membrane"/>
    <property type="evidence" value="ECO:0007669"/>
    <property type="project" value="TreeGrafter"/>
</dbReference>
<dbReference type="PROSITE" id="PS50850">
    <property type="entry name" value="MFS"/>
    <property type="match status" value="1"/>
</dbReference>
<keyword evidence="2" id="KW-0813">Transport</keyword>
<dbReference type="KEGG" id="mfy:HH212_26555"/>
<evidence type="ECO:0000256" key="6">
    <source>
        <dbReference type="SAM" id="Phobius"/>
    </source>
</evidence>
<evidence type="ECO:0000256" key="2">
    <source>
        <dbReference type="ARBA" id="ARBA00022448"/>
    </source>
</evidence>
<organism evidence="8 9">
    <name type="scientific">Massilia forsythiae</name>
    <dbReference type="NCBI Taxonomy" id="2728020"/>
    <lineage>
        <taxon>Bacteria</taxon>
        <taxon>Pseudomonadati</taxon>
        <taxon>Pseudomonadota</taxon>
        <taxon>Betaproteobacteria</taxon>
        <taxon>Burkholderiales</taxon>
        <taxon>Oxalobacteraceae</taxon>
        <taxon>Telluria group</taxon>
        <taxon>Massilia</taxon>
    </lineage>
</organism>
<feature type="transmembrane region" description="Helical" evidence="6">
    <location>
        <begin position="318"/>
        <end position="337"/>
    </location>
</feature>
<dbReference type="Proteomes" id="UP000502415">
    <property type="component" value="Plasmid unnamed1"/>
</dbReference>
<feature type="transmembrane region" description="Helical" evidence="6">
    <location>
        <begin position="38"/>
        <end position="56"/>
    </location>
</feature>
<dbReference type="Pfam" id="PF07690">
    <property type="entry name" value="MFS_1"/>
    <property type="match status" value="1"/>
</dbReference>
<protein>
    <submittedName>
        <fullName evidence="8">Multidrug efflux MFS transporter</fullName>
    </submittedName>
</protein>
<accession>A0A7Z2W2I5</accession>
<dbReference type="Gene3D" id="1.20.1250.20">
    <property type="entry name" value="MFS general substrate transporter like domains"/>
    <property type="match status" value="1"/>
</dbReference>
<dbReference type="SUPFAM" id="SSF103473">
    <property type="entry name" value="MFS general substrate transporter"/>
    <property type="match status" value="1"/>
</dbReference>
<dbReference type="InterPro" id="IPR036259">
    <property type="entry name" value="MFS_trans_sf"/>
</dbReference>
<keyword evidence="3 6" id="KW-0812">Transmembrane</keyword>
<dbReference type="PANTHER" id="PTHR23501:SF191">
    <property type="entry name" value="VACUOLAR BASIC AMINO ACID TRANSPORTER 4"/>
    <property type="match status" value="1"/>
</dbReference>
<dbReference type="RefSeq" id="WP_170205743.1">
    <property type="nucleotide sequence ID" value="NZ_CP051686.1"/>
</dbReference>
<feature type="domain" description="Major facilitator superfamily (MFS) profile" evidence="7">
    <location>
        <begin position="2"/>
        <end position="463"/>
    </location>
</feature>
<keyword evidence="8" id="KW-0614">Plasmid</keyword>
<dbReference type="EMBL" id="CP051686">
    <property type="protein sequence ID" value="QJE03666.1"/>
    <property type="molecule type" value="Genomic_DNA"/>
</dbReference>
<feature type="transmembrane region" description="Helical" evidence="6">
    <location>
        <begin position="444"/>
        <end position="469"/>
    </location>
</feature>
<comment type="subcellular location">
    <subcellularLocation>
        <location evidence="1">Endomembrane system</location>
        <topology evidence="1">Multi-pass membrane protein</topology>
    </subcellularLocation>
</comment>
<gene>
    <name evidence="8" type="ORF">HH212_26555</name>
</gene>
<dbReference type="PANTHER" id="PTHR23501">
    <property type="entry name" value="MAJOR FACILITATOR SUPERFAMILY"/>
    <property type="match status" value="1"/>
</dbReference>
<feature type="transmembrane region" description="Helical" evidence="6">
    <location>
        <begin position="349"/>
        <end position="368"/>
    </location>
</feature>
<feature type="transmembrane region" description="Helical" evidence="6">
    <location>
        <begin position="218"/>
        <end position="236"/>
    </location>
</feature>
<evidence type="ECO:0000259" key="7">
    <source>
        <dbReference type="PROSITE" id="PS50850"/>
    </source>
</evidence>
<dbReference type="GO" id="GO:0012505">
    <property type="term" value="C:endomembrane system"/>
    <property type="evidence" value="ECO:0007669"/>
    <property type="project" value="UniProtKB-SubCell"/>
</dbReference>
<feature type="transmembrane region" description="Helical" evidence="6">
    <location>
        <begin position="68"/>
        <end position="91"/>
    </location>
</feature>
<keyword evidence="9" id="KW-1185">Reference proteome</keyword>
<keyword evidence="4 6" id="KW-1133">Transmembrane helix</keyword>
<feature type="transmembrane region" description="Helical" evidence="6">
    <location>
        <begin position="380"/>
        <end position="398"/>
    </location>
</feature>
<geneLocation type="plasmid" evidence="8 9">
    <name>unnamed1</name>
</geneLocation>
<feature type="transmembrane region" description="Helical" evidence="6">
    <location>
        <begin position="155"/>
        <end position="174"/>
    </location>
</feature>
<feature type="transmembrane region" description="Helical" evidence="6">
    <location>
        <begin position="256"/>
        <end position="280"/>
    </location>
</feature>
<keyword evidence="5 6" id="KW-0472">Membrane</keyword>
<feature type="transmembrane region" description="Helical" evidence="6">
    <location>
        <begin position="97"/>
        <end position="115"/>
    </location>
</feature>
<feature type="transmembrane region" description="Helical" evidence="6">
    <location>
        <begin position="292"/>
        <end position="311"/>
    </location>
</feature>
<sequence length="486" mass="52330">MRLLAAYLILLVHVMDTSIANVALLSVTNNLMIDAYDGYWMITAFGVGMATAIPFVPRVVDWLGAATTLTLVLGLSILSIALCGVADSFALLVLSRLLQGVTSGGVALLMQKLMMNYAGPERRAYALALWTSAITISPVFGPFIGAFVISFLDWHWLFLGQVPILVGAAMVIHDEFALTPSNPEKAPSLVSLCCFGGAMLCMEMVLREILTTEYRAPWAPLPWAGGTIVLLAQSWLRQRRTKSTLFDWQLLRNSAYLSYMLSASILSAITLCTSVVYTMWLQVVLQLGVLDVAKVLAAGSLIAGGLTALIGCIKNKRWLPLIVTAGMACQITSFFLVTRLTTEVSLSDLALPRIVAGFGVALCSPLGYLSVSELEANRVLAANSLGMFVRTMCANILVPFGSEGLGRLALLVGALALADGFGVRHDGAYDLGMARQLHGVLATLSATVALHVIYWIAIAVQCLLLLLLLRRNVWHLVVSRTGRLAQ</sequence>
<evidence type="ECO:0000256" key="4">
    <source>
        <dbReference type="ARBA" id="ARBA00022989"/>
    </source>
</evidence>
<evidence type="ECO:0000256" key="1">
    <source>
        <dbReference type="ARBA" id="ARBA00004127"/>
    </source>
</evidence>
<evidence type="ECO:0000313" key="9">
    <source>
        <dbReference type="Proteomes" id="UP000502415"/>
    </source>
</evidence>
<name>A0A7Z2W2I5_9BURK</name>
<evidence type="ECO:0000256" key="5">
    <source>
        <dbReference type="ARBA" id="ARBA00023136"/>
    </source>
</evidence>
<evidence type="ECO:0000256" key="3">
    <source>
        <dbReference type="ARBA" id="ARBA00022692"/>
    </source>
</evidence>
<dbReference type="InterPro" id="IPR020846">
    <property type="entry name" value="MFS_dom"/>
</dbReference>
<proteinExistence type="predicted"/>
<feature type="transmembrane region" description="Helical" evidence="6">
    <location>
        <begin position="127"/>
        <end position="149"/>
    </location>
</feature>
<dbReference type="AlphaFoldDB" id="A0A7Z2W2I5"/>
<dbReference type="GO" id="GO:0022857">
    <property type="term" value="F:transmembrane transporter activity"/>
    <property type="evidence" value="ECO:0007669"/>
    <property type="project" value="InterPro"/>
</dbReference>
<evidence type="ECO:0000313" key="8">
    <source>
        <dbReference type="EMBL" id="QJE03666.1"/>
    </source>
</evidence>
<reference evidence="8 9" key="1">
    <citation type="submission" date="2020-04" db="EMBL/GenBank/DDBJ databases">
        <title>Genome sequencing of novel species.</title>
        <authorList>
            <person name="Heo J."/>
            <person name="Kim S.-J."/>
            <person name="Kim J.-S."/>
            <person name="Hong S.-B."/>
            <person name="Kwon S.-W."/>
        </authorList>
    </citation>
    <scope>NUCLEOTIDE SEQUENCE [LARGE SCALE GENOMIC DNA]</scope>
    <source>
        <strain evidence="8 9">GN2-R2</strain>
        <plasmid evidence="8 9">unnamed1</plasmid>
    </source>
</reference>